<dbReference type="Gene3D" id="2.60.40.1090">
    <property type="entry name" value="Fimbrial-type adhesion domain"/>
    <property type="match status" value="1"/>
</dbReference>
<dbReference type="RefSeq" id="WP_289817766.1">
    <property type="nucleotide sequence ID" value="NZ_JAUEHU010000005.1"/>
</dbReference>
<dbReference type="GO" id="GO:0007155">
    <property type="term" value="P:cell adhesion"/>
    <property type="evidence" value="ECO:0007669"/>
    <property type="project" value="InterPro"/>
</dbReference>
<name>A0AAW7K822_9GAMM</name>
<dbReference type="AlphaFoldDB" id="A0AAW7K822"/>
<evidence type="ECO:0000313" key="2">
    <source>
        <dbReference type="EMBL" id="MDN0087045.1"/>
    </source>
</evidence>
<dbReference type="SUPFAM" id="SSF49401">
    <property type="entry name" value="Bacterial adhesins"/>
    <property type="match status" value="1"/>
</dbReference>
<dbReference type="GO" id="GO:0009289">
    <property type="term" value="C:pilus"/>
    <property type="evidence" value="ECO:0007669"/>
    <property type="project" value="InterPro"/>
</dbReference>
<evidence type="ECO:0000313" key="3">
    <source>
        <dbReference type="Proteomes" id="UP001167864"/>
    </source>
</evidence>
<sequence>MTGQSPLDADGNKNITFQIDSAIAGSWVQEQHSMIHKGDFFILGNNLSHQAIFAFLLTMIFPSQAYADCRAMRHISPNVTVEPIIVPKNAPIGTLLGSGSYSYSSKLLENNGGADGTAVATGLGIQMLNKGAPFPLGEVINLLDNTNVGNVETPLTARNYQTGEKITPGAANAVASFTLIYQ</sequence>
<dbReference type="EMBL" id="JAUEHU010000005">
    <property type="protein sequence ID" value="MDN0087045.1"/>
    <property type="molecule type" value="Genomic_DNA"/>
</dbReference>
<dbReference type="InterPro" id="IPR008966">
    <property type="entry name" value="Adhesion_dom_sf"/>
</dbReference>
<proteinExistence type="predicted"/>
<gene>
    <name evidence="2" type="ORF">QVN42_06485</name>
</gene>
<accession>A0AAW7K822</accession>
<evidence type="ECO:0000259" key="1">
    <source>
        <dbReference type="Pfam" id="PF00419"/>
    </source>
</evidence>
<dbReference type="Proteomes" id="UP001167864">
    <property type="component" value="Unassembled WGS sequence"/>
</dbReference>
<feature type="domain" description="Fimbrial-type adhesion" evidence="1">
    <location>
        <begin position="95"/>
        <end position="182"/>
    </location>
</feature>
<dbReference type="InterPro" id="IPR036937">
    <property type="entry name" value="Adhesion_dom_fimbrial_sf"/>
</dbReference>
<protein>
    <recommendedName>
        <fullName evidence="1">Fimbrial-type adhesion domain-containing protein</fullName>
    </recommendedName>
</protein>
<dbReference type="Pfam" id="PF00419">
    <property type="entry name" value="Fimbrial"/>
    <property type="match status" value="1"/>
</dbReference>
<comment type="caution">
    <text evidence="2">The sequence shown here is derived from an EMBL/GenBank/DDBJ whole genome shotgun (WGS) entry which is preliminary data.</text>
</comment>
<dbReference type="InterPro" id="IPR000259">
    <property type="entry name" value="Adhesion_dom_fimbrial"/>
</dbReference>
<reference evidence="2" key="1">
    <citation type="submission" date="2023-06" db="EMBL/GenBank/DDBJ databases">
        <authorList>
            <person name="Polev D.E."/>
            <person name="Saitova A.T."/>
            <person name="Bogumilchik E.A."/>
            <person name="Kokorina G.I."/>
            <person name="Voskresenskaia E.A."/>
        </authorList>
    </citation>
    <scope>NUCLEOTIDE SEQUENCE</scope>
    <source>
        <strain evidence="2">2145 StPb PI</strain>
    </source>
</reference>
<organism evidence="2 3">
    <name type="scientific">Yersinia nurmii</name>
    <dbReference type="NCBI Taxonomy" id="685706"/>
    <lineage>
        <taxon>Bacteria</taxon>
        <taxon>Pseudomonadati</taxon>
        <taxon>Pseudomonadota</taxon>
        <taxon>Gammaproteobacteria</taxon>
        <taxon>Enterobacterales</taxon>
        <taxon>Yersiniaceae</taxon>
        <taxon>Yersinia</taxon>
    </lineage>
</organism>